<dbReference type="PANTHER" id="PTHR47959">
    <property type="entry name" value="ATP-DEPENDENT RNA HELICASE RHLE-RELATED"/>
    <property type="match status" value="1"/>
</dbReference>
<sequence>MAMKNLDIIGASKSGTGKTASYVLPLLHKLQKIVKPENKVIRAMIIVPTIELVDQVTRTITALGKNLDIETVKIQGGTPKSVQLARLKKGADIIVATPGRLQDFLSDKKINLEYINTVVLDEADTMLELGFLKEIKAILKECKRPKQTLMFSATISQNIKRLGKEFLKEPAIVEVSDRRDVVDMIAHRAYKVDKKRKDELIVKLIKDKSLKQVLLFTSTKVSANKIYEYLKSQNIRTSIIHGDIKRSSRSKSLALLKSGKIEILVATDIAARGIDIPELQMVINYELPESTDDFTHRVGRTGRAKHKGSVISLLTIHDYNAFSKIEKDLRLNIKREIYKGFELTDKQPRQKRPVKKTLREKKGYIDYDKKRKYTYAEQKKKKVQQKKNK</sequence>
<dbReference type="InterPro" id="IPR044742">
    <property type="entry name" value="DEAD/DEAH_RhlB"/>
</dbReference>
<accession>A0A1W1CID3</accession>
<dbReference type="InterPro" id="IPR027417">
    <property type="entry name" value="P-loop_NTPase"/>
</dbReference>
<dbReference type="Pfam" id="PF00271">
    <property type="entry name" value="Helicase_C"/>
    <property type="match status" value="1"/>
</dbReference>
<evidence type="ECO:0000313" key="7">
    <source>
        <dbReference type="EMBL" id="SFV65457.1"/>
    </source>
</evidence>
<dbReference type="AlphaFoldDB" id="A0A1W1CID3"/>
<gene>
    <name evidence="7" type="ORF">MNB_SV-14-686</name>
</gene>
<dbReference type="Pfam" id="PF00270">
    <property type="entry name" value="DEAD"/>
    <property type="match status" value="1"/>
</dbReference>
<dbReference type="GO" id="GO:0005829">
    <property type="term" value="C:cytosol"/>
    <property type="evidence" value="ECO:0007669"/>
    <property type="project" value="TreeGrafter"/>
</dbReference>
<feature type="domain" description="Helicase ATP-binding" evidence="5">
    <location>
        <begin position="1"/>
        <end position="173"/>
    </location>
</feature>
<evidence type="ECO:0000256" key="1">
    <source>
        <dbReference type="ARBA" id="ARBA00022741"/>
    </source>
</evidence>
<dbReference type="GO" id="GO:0003676">
    <property type="term" value="F:nucleic acid binding"/>
    <property type="evidence" value="ECO:0007669"/>
    <property type="project" value="InterPro"/>
</dbReference>
<keyword evidence="4" id="KW-0067">ATP-binding</keyword>
<dbReference type="PANTHER" id="PTHR47959:SF13">
    <property type="entry name" value="ATP-DEPENDENT RNA HELICASE RHLE"/>
    <property type="match status" value="1"/>
</dbReference>
<keyword evidence="3 7" id="KW-0347">Helicase</keyword>
<dbReference type="GO" id="GO:0016787">
    <property type="term" value="F:hydrolase activity"/>
    <property type="evidence" value="ECO:0007669"/>
    <property type="project" value="UniProtKB-KW"/>
</dbReference>
<dbReference type="GO" id="GO:0003724">
    <property type="term" value="F:RNA helicase activity"/>
    <property type="evidence" value="ECO:0007669"/>
    <property type="project" value="TreeGrafter"/>
</dbReference>
<organism evidence="7">
    <name type="scientific">hydrothermal vent metagenome</name>
    <dbReference type="NCBI Taxonomy" id="652676"/>
    <lineage>
        <taxon>unclassified sequences</taxon>
        <taxon>metagenomes</taxon>
        <taxon>ecological metagenomes</taxon>
    </lineage>
</organism>
<dbReference type="PROSITE" id="PS51194">
    <property type="entry name" value="HELICASE_CTER"/>
    <property type="match status" value="1"/>
</dbReference>
<dbReference type="Gene3D" id="3.40.50.300">
    <property type="entry name" value="P-loop containing nucleotide triphosphate hydrolases"/>
    <property type="match status" value="2"/>
</dbReference>
<name>A0A1W1CID3_9ZZZZ</name>
<evidence type="ECO:0000259" key="5">
    <source>
        <dbReference type="PROSITE" id="PS51192"/>
    </source>
</evidence>
<dbReference type="SMART" id="SM00487">
    <property type="entry name" value="DEXDc"/>
    <property type="match status" value="1"/>
</dbReference>
<dbReference type="SUPFAM" id="SSF52540">
    <property type="entry name" value="P-loop containing nucleoside triphosphate hydrolases"/>
    <property type="match status" value="1"/>
</dbReference>
<dbReference type="InterPro" id="IPR050079">
    <property type="entry name" value="DEAD_box_RNA_helicase"/>
</dbReference>
<keyword evidence="1" id="KW-0547">Nucleotide-binding</keyword>
<dbReference type="SMART" id="SM00490">
    <property type="entry name" value="HELICc"/>
    <property type="match status" value="1"/>
</dbReference>
<dbReference type="CDD" id="cd18787">
    <property type="entry name" value="SF2_C_DEAD"/>
    <property type="match status" value="1"/>
</dbReference>
<dbReference type="GO" id="GO:0005524">
    <property type="term" value="F:ATP binding"/>
    <property type="evidence" value="ECO:0007669"/>
    <property type="project" value="UniProtKB-KW"/>
</dbReference>
<dbReference type="CDD" id="cd00268">
    <property type="entry name" value="DEADc"/>
    <property type="match status" value="1"/>
</dbReference>
<proteinExistence type="predicted"/>
<keyword evidence="2" id="KW-0378">Hydrolase</keyword>
<dbReference type="InterPro" id="IPR011545">
    <property type="entry name" value="DEAD/DEAH_box_helicase_dom"/>
</dbReference>
<evidence type="ECO:0000256" key="4">
    <source>
        <dbReference type="ARBA" id="ARBA00022840"/>
    </source>
</evidence>
<dbReference type="InterPro" id="IPR014001">
    <property type="entry name" value="Helicase_ATP-bd"/>
</dbReference>
<reference evidence="7" key="1">
    <citation type="submission" date="2016-10" db="EMBL/GenBank/DDBJ databases">
        <authorList>
            <person name="de Groot N.N."/>
        </authorList>
    </citation>
    <scope>NUCLEOTIDE SEQUENCE</scope>
</reference>
<dbReference type="EMBL" id="FPHN01000185">
    <property type="protein sequence ID" value="SFV65457.1"/>
    <property type="molecule type" value="Genomic_DNA"/>
</dbReference>
<dbReference type="PROSITE" id="PS51192">
    <property type="entry name" value="HELICASE_ATP_BIND_1"/>
    <property type="match status" value="1"/>
</dbReference>
<evidence type="ECO:0000256" key="2">
    <source>
        <dbReference type="ARBA" id="ARBA00022801"/>
    </source>
</evidence>
<evidence type="ECO:0000256" key="3">
    <source>
        <dbReference type="ARBA" id="ARBA00022806"/>
    </source>
</evidence>
<dbReference type="InterPro" id="IPR001650">
    <property type="entry name" value="Helicase_C-like"/>
</dbReference>
<protein>
    <submittedName>
        <fullName evidence="7">ATP-dependent RNA helicase RhlE</fullName>
    </submittedName>
</protein>
<feature type="domain" description="Helicase C-terminal" evidence="6">
    <location>
        <begin position="196"/>
        <end position="349"/>
    </location>
</feature>
<evidence type="ECO:0000259" key="6">
    <source>
        <dbReference type="PROSITE" id="PS51194"/>
    </source>
</evidence>